<dbReference type="InterPro" id="IPR017850">
    <property type="entry name" value="Alkaline_phosphatase_core_sf"/>
</dbReference>
<keyword evidence="2" id="KW-1185">Reference proteome</keyword>
<dbReference type="Proteomes" id="UP000000262">
    <property type="component" value="Chromosome"/>
</dbReference>
<dbReference type="AlphaFoldDB" id="A8AB51"/>
<dbReference type="GeneID" id="5561746"/>
<dbReference type="STRING" id="453591.Igni_0973"/>
<dbReference type="HOGENOM" id="CLU_588775_0_0_2"/>
<evidence type="ECO:0000313" key="2">
    <source>
        <dbReference type="Proteomes" id="UP000000262"/>
    </source>
</evidence>
<dbReference type="KEGG" id="iho:Igni_0973"/>
<name>A8AB51_IGNH4</name>
<dbReference type="eggNOG" id="arCOG02785">
    <property type="taxonomic scope" value="Archaea"/>
</dbReference>
<dbReference type="RefSeq" id="WP_012123117.1">
    <property type="nucleotide sequence ID" value="NC_009776.1"/>
</dbReference>
<evidence type="ECO:0000313" key="1">
    <source>
        <dbReference type="EMBL" id="ABU82153.1"/>
    </source>
</evidence>
<sequence>MERKLLLLVGDSLRADSFKRYVPKASEYKELVPAYSQTPGATFSLLFGRHLTHVFWPTELNPMTVLRFAGIETLKDTSATFGIFNFIPTLSKLLAEESVVHALRKAGVRTMVYSQLDSPPLSLPPFDVEDLANTTRLRLDYVSRAILAVSWRLATVATKRYRNLGKMALLNTIIDVLPWKKGIIFEAGNFPARHLYEDMAEVAIYKLKKLKGDWFVYFHAFTPHGEYSCGEFRHALDLHMLTWSFNVHVGELLKLYQVDSLERLLRYYRTCDVIRDVLEDEGIFRKLRTAYEECVKLFASFVKRLEEELVPEGWTVIVTSDHPEYFGEDCLSGHPPLVPLRRPPERVPLLLLGEGSLEGVRAYTQIPELVAEHFSVRWAAPSSDEVLVTIPYLRDNKWSIMVVSTDGDKTAYHAVDESGNEVWGGPEELREAISQHERRAAEERKKIINRLKIKLKLRRRLLNK</sequence>
<reference evidence="1 2" key="1">
    <citation type="journal article" date="2008" name="Genome Biol.">
        <title>A genomic analysis of the archaeal system Ignicoccus hospitalis-Nanoarchaeum equitans.</title>
        <authorList>
            <person name="Podar M."/>
            <person name="Anderson I."/>
            <person name="Makarova K.S."/>
            <person name="Elkins J.G."/>
            <person name="Ivanova N."/>
            <person name="Wall M.A."/>
            <person name="Lykidis A."/>
            <person name="Mavromatis K."/>
            <person name="Sun H."/>
            <person name="Hudson M.E."/>
            <person name="Chen W."/>
            <person name="Deciu C."/>
            <person name="Hutchison D."/>
            <person name="Eads J.R."/>
            <person name="Anderson A."/>
            <person name="Fernandes F."/>
            <person name="Szeto E."/>
            <person name="Lapidus A."/>
            <person name="Kyrpides N.C."/>
            <person name="Saier M.H.Jr."/>
            <person name="Richardson P.M."/>
            <person name="Rachel R."/>
            <person name="Huber H."/>
            <person name="Eisen J.A."/>
            <person name="Koonin E.V."/>
            <person name="Keller M."/>
            <person name="Stetter K.O."/>
        </authorList>
    </citation>
    <scope>NUCLEOTIDE SEQUENCE [LARGE SCALE GENOMIC DNA]</scope>
    <source>
        <strain evidence="2">KIN4/I / DSM 18386 / JCM 14125</strain>
    </source>
</reference>
<proteinExistence type="predicted"/>
<dbReference type="Gene3D" id="3.40.720.10">
    <property type="entry name" value="Alkaline Phosphatase, subunit A"/>
    <property type="match status" value="1"/>
</dbReference>
<organism evidence="1 2">
    <name type="scientific">Ignicoccus hospitalis (strain KIN4/I / DSM 18386 / JCM 14125)</name>
    <dbReference type="NCBI Taxonomy" id="453591"/>
    <lineage>
        <taxon>Archaea</taxon>
        <taxon>Thermoproteota</taxon>
        <taxon>Thermoprotei</taxon>
        <taxon>Desulfurococcales</taxon>
        <taxon>Desulfurococcaceae</taxon>
        <taxon>Ignicoccus</taxon>
    </lineage>
</organism>
<gene>
    <name evidence="1" type="ordered locus">Igni_0973</name>
</gene>
<dbReference type="EMBL" id="CP000816">
    <property type="protein sequence ID" value="ABU82153.1"/>
    <property type="molecule type" value="Genomic_DNA"/>
</dbReference>
<accession>A8AB51</accession>
<dbReference type="SUPFAM" id="SSF53649">
    <property type="entry name" value="Alkaline phosphatase-like"/>
    <property type="match status" value="1"/>
</dbReference>
<protein>
    <submittedName>
        <fullName evidence="1">Uncharacterized protein</fullName>
    </submittedName>
</protein>